<dbReference type="InterPro" id="IPR050445">
    <property type="entry name" value="Bact_polysacc_biosynth/exp"/>
</dbReference>
<dbReference type="PANTHER" id="PTHR32309">
    <property type="entry name" value="TYROSINE-PROTEIN KINASE"/>
    <property type="match status" value="1"/>
</dbReference>
<accession>W7Q908</accession>
<keyword evidence="3 6" id="KW-0812">Transmembrane</keyword>
<dbReference type="STRING" id="1328313.DS2_17225"/>
<keyword evidence="4 6" id="KW-1133">Transmembrane helix</keyword>
<feature type="transmembrane region" description="Helical" evidence="6">
    <location>
        <begin position="44"/>
        <end position="68"/>
    </location>
</feature>
<protein>
    <submittedName>
        <fullName evidence="8">Chain length determinant protein</fullName>
    </submittedName>
</protein>
<dbReference type="eggNOG" id="COG3206">
    <property type="taxonomic scope" value="Bacteria"/>
</dbReference>
<dbReference type="RefSeq" id="WP_051479968.1">
    <property type="nucleotide sequence ID" value="NZ_ARZY01000045.1"/>
</dbReference>
<dbReference type="EMBL" id="ARZY01000045">
    <property type="protein sequence ID" value="EWH08501.1"/>
    <property type="molecule type" value="Genomic_DNA"/>
</dbReference>
<dbReference type="GO" id="GO:0005886">
    <property type="term" value="C:plasma membrane"/>
    <property type="evidence" value="ECO:0007669"/>
    <property type="project" value="UniProtKB-SubCell"/>
</dbReference>
<dbReference type="OrthoDB" id="9775724at2"/>
<dbReference type="PANTHER" id="PTHR32309:SF13">
    <property type="entry name" value="FERRIC ENTEROBACTIN TRANSPORT PROTEIN FEPE"/>
    <property type="match status" value="1"/>
</dbReference>
<organism evidence="8 9">
    <name type="scientific">Catenovulum agarivorans DS-2</name>
    <dbReference type="NCBI Taxonomy" id="1328313"/>
    <lineage>
        <taxon>Bacteria</taxon>
        <taxon>Pseudomonadati</taxon>
        <taxon>Pseudomonadota</taxon>
        <taxon>Gammaproteobacteria</taxon>
        <taxon>Alteromonadales</taxon>
        <taxon>Alteromonadaceae</taxon>
        <taxon>Catenovulum</taxon>
    </lineage>
</organism>
<comment type="subcellular location">
    <subcellularLocation>
        <location evidence="1">Cell membrane</location>
        <topology evidence="1">Multi-pass membrane protein</topology>
    </subcellularLocation>
</comment>
<feature type="transmembrane region" description="Helical" evidence="6">
    <location>
        <begin position="307"/>
        <end position="326"/>
    </location>
</feature>
<keyword evidence="2" id="KW-1003">Cell membrane</keyword>
<reference evidence="8 9" key="1">
    <citation type="journal article" date="2014" name="Genome Announc.">
        <title>Draft Genome Sequence of the Agar-Degrading Bacterium Catenovulum sp. Strain DS-2, Isolated from Intestines of Haliotis diversicolor.</title>
        <authorList>
            <person name="Shan D."/>
            <person name="Li X."/>
            <person name="Gu Z."/>
            <person name="Wei G."/>
            <person name="Gao Z."/>
            <person name="Shao Z."/>
        </authorList>
    </citation>
    <scope>NUCLEOTIDE SEQUENCE [LARGE SCALE GENOMIC DNA]</scope>
    <source>
        <strain evidence="8 9">DS-2</strain>
    </source>
</reference>
<evidence type="ECO:0000256" key="1">
    <source>
        <dbReference type="ARBA" id="ARBA00004651"/>
    </source>
</evidence>
<keyword evidence="9" id="KW-1185">Reference proteome</keyword>
<dbReference type="GO" id="GO:0004713">
    <property type="term" value="F:protein tyrosine kinase activity"/>
    <property type="evidence" value="ECO:0007669"/>
    <property type="project" value="TreeGrafter"/>
</dbReference>
<evidence type="ECO:0000256" key="2">
    <source>
        <dbReference type="ARBA" id="ARBA00022475"/>
    </source>
</evidence>
<evidence type="ECO:0000259" key="7">
    <source>
        <dbReference type="Pfam" id="PF02706"/>
    </source>
</evidence>
<gene>
    <name evidence="8" type="ORF">DS2_17225</name>
</gene>
<sequence length="335" mass="37837">MDKELEYRLARIEEKLTGSVNERDSDFVKQQADDEIDLRELWNVIWAGRIKIVAITAVFAVASVIYALSLPNMYKSEMILAPAQTDGKSGMGALAAQYGGLAAMAGINLEGGGSSQIDQAVELIKSWPFLEKFVDKYNLKPQIMAVERWDQKTGKIIYDNDVFNAETAEWVGDVHIDSGDTPEPSSFETFRALKAMLSVSSDKERGMVLMSVEHYSPQIAYEWVELLKQEINTYYQQQDMAEARKNIDYLQAKIGQTNVTDMHSVFYNMIENQTKTLMLAEVSEQYLLKTVVPAKIAEEKSKPRRSVICILVSFIGVVMGLSFVFVEHFIKNKEI</sequence>
<name>W7Q908_9ALTE</name>
<proteinExistence type="predicted"/>
<evidence type="ECO:0000256" key="5">
    <source>
        <dbReference type="ARBA" id="ARBA00023136"/>
    </source>
</evidence>
<evidence type="ECO:0000256" key="4">
    <source>
        <dbReference type="ARBA" id="ARBA00022989"/>
    </source>
</evidence>
<dbReference type="Proteomes" id="UP000019276">
    <property type="component" value="Unassembled WGS sequence"/>
</dbReference>
<dbReference type="AlphaFoldDB" id="W7Q908"/>
<evidence type="ECO:0000256" key="6">
    <source>
        <dbReference type="SAM" id="Phobius"/>
    </source>
</evidence>
<evidence type="ECO:0000256" key="3">
    <source>
        <dbReference type="ARBA" id="ARBA00022692"/>
    </source>
</evidence>
<evidence type="ECO:0000313" key="9">
    <source>
        <dbReference type="Proteomes" id="UP000019276"/>
    </source>
</evidence>
<feature type="domain" description="Polysaccharide chain length determinant N-terminal" evidence="7">
    <location>
        <begin position="34"/>
        <end position="136"/>
    </location>
</feature>
<dbReference type="Pfam" id="PF02706">
    <property type="entry name" value="Wzz"/>
    <property type="match status" value="1"/>
</dbReference>
<keyword evidence="5 6" id="KW-0472">Membrane</keyword>
<comment type="caution">
    <text evidence="8">The sequence shown here is derived from an EMBL/GenBank/DDBJ whole genome shotgun (WGS) entry which is preliminary data.</text>
</comment>
<dbReference type="InterPro" id="IPR003856">
    <property type="entry name" value="LPS_length_determ_N"/>
</dbReference>
<evidence type="ECO:0000313" key="8">
    <source>
        <dbReference type="EMBL" id="EWH08501.1"/>
    </source>
</evidence>